<organism evidence="3 4">
    <name type="scientific">Candidatus Nitronauta litoralis</name>
    <dbReference type="NCBI Taxonomy" id="2705533"/>
    <lineage>
        <taxon>Bacteria</taxon>
        <taxon>Pseudomonadati</taxon>
        <taxon>Nitrospinota/Tectimicrobiota group</taxon>
        <taxon>Nitrospinota</taxon>
        <taxon>Nitrospinia</taxon>
        <taxon>Nitrospinales</taxon>
        <taxon>Nitrospinaceae</taxon>
        <taxon>Candidatus Nitronauta</taxon>
    </lineage>
</organism>
<dbReference type="GO" id="GO:0003676">
    <property type="term" value="F:nucleic acid binding"/>
    <property type="evidence" value="ECO:0007669"/>
    <property type="project" value="InterPro"/>
</dbReference>
<dbReference type="PANTHER" id="PTHR43542">
    <property type="entry name" value="METHYLTRANSFERASE"/>
    <property type="match status" value="1"/>
</dbReference>
<dbReference type="InterPro" id="IPR029063">
    <property type="entry name" value="SAM-dependent_MTases_sf"/>
</dbReference>
<dbReference type="PROSITE" id="PS00092">
    <property type="entry name" value="N6_MTASE"/>
    <property type="match status" value="1"/>
</dbReference>
<dbReference type="EMBL" id="CP048685">
    <property type="protein sequence ID" value="QPJ62851.1"/>
    <property type="molecule type" value="Genomic_DNA"/>
</dbReference>
<sequence length="184" mass="20644">MRIISGKAKGTRLASLGKAELRPTLDRVRESVFNILSPRIQGSFWLDLFAGTGAVSLEAVSRGATLAMLVEPGKAALEIISKNLARCKFKDQSVQVFRLEALQALKKLEAGKVQFDFVYIDPPFNEKHYDPILSTVGEGSLLKTDSWILVEHFHKEELADCYGKLNRFDQRRMGDTTVSFYAFE</sequence>
<dbReference type="EC" id="2.1.1.171" evidence="3"/>
<keyword evidence="1 3" id="KW-0489">Methyltransferase</keyword>
<dbReference type="Gene3D" id="3.40.50.150">
    <property type="entry name" value="Vaccinia Virus protein VP39"/>
    <property type="match status" value="1"/>
</dbReference>
<dbReference type="Pfam" id="PF03602">
    <property type="entry name" value="Cons_hypoth95"/>
    <property type="match status" value="1"/>
</dbReference>
<keyword evidence="2 3" id="KW-0808">Transferase</keyword>
<evidence type="ECO:0000256" key="1">
    <source>
        <dbReference type="ARBA" id="ARBA00022603"/>
    </source>
</evidence>
<dbReference type="NCBIfam" id="TIGR00095">
    <property type="entry name" value="16S rRNA (guanine(966)-N(2))-methyltransferase RsmD"/>
    <property type="match status" value="1"/>
</dbReference>
<name>A0A7T0G1H3_9BACT</name>
<dbReference type="Proteomes" id="UP000594688">
    <property type="component" value="Chromosome"/>
</dbReference>
<reference evidence="3 4" key="1">
    <citation type="submission" date="2020-02" db="EMBL/GenBank/DDBJ databases">
        <title>Genomic and physiological characterization of two novel Nitrospinaceae genera.</title>
        <authorList>
            <person name="Mueller A.J."/>
            <person name="Jung M.-Y."/>
            <person name="Strachan C.R."/>
            <person name="Herbold C.W."/>
            <person name="Kirkegaard R.H."/>
            <person name="Daims H."/>
        </authorList>
    </citation>
    <scope>NUCLEOTIDE SEQUENCE [LARGE SCALE GENOMIC DNA]</scope>
    <source>
        <strain evidence="3">EB</strain>
    </source>
</reference>
<dbReference type="PANTHER" id="PTHR43542:SF1">
    <property type="entry name" value="METHYLTRANSFERASE"/>
    <property type="match status" value="1"/>
</dbReference>
<evidence type="ECO:0000256" key="2">
    <source>
        <dbReference type="ARBA" id="ARBA00022679"/>
    </source>
</evidence>
<protein>
    <submittedName>
        <fullName evidence="3">16S rRNA (Guanine(966)-N(2))-methyltransferase RsmD</fullName>
        <ecNumber evidence="3">2.1.1.171</ecNumber>
    </submittedName>
</protein>
<gene>
    <name evidence="3" type="primary">rsmD</name>
    <name evidence="3" type="ORF">G3M70_13585</name>
</gene>
<dbReference type="InterPro" id="IPR004398">
    <property type="entry name" value="RNA_MeTrfase_RsmD"/>
</dbReference>
<dbReference type="GO" id="GO:0052913">
    <property type="term" value="F:16S rRNA (guanine(966)-N(2))-methyltransferase activity"/>
    <property type="evidence" value="ECO:0007669"/>
    <property type="project" value="UniProtKB-EC"/>
</dbReference>
<dbReference type="AlphaFoldDB" id="A0A7T0G1H3"/>
<dbReference type="CDD" id="cd02440">
    <property type="entry name" value="AdoMet_MTases"/>
    <property type="match status" value="1"/>
</dbReference>
<dbReference type="SUPFAM" id="SSF53335">
    <property type="entry name" value="S-adenosyl-L-methionine-dependent methyltransferases"/>
    <property type="match status" value="1"/>
</dbReference>
<evidence type="ECO:0000313" key="4">
    <source>
        <dbReference type="Proteomes" id="UP000594688"/>
    </source>
</evidence>
<dbReference type="KEGG" id="nli:G3M70_13585"/>
<evidence type="ECO:0000313" key="3">
    <source>
        <dbReference type="EMBL" id="QPJ62851.1"/>
    </source>
</evidence>
<proteinExistence type="predicted"/>
<dbReference type="InterPro" id="IPR002052">
    <property type="entry name" value="DNA_methylase_N6_adenine_CS"/>
</dbReference>
<dbReference type="PIRSF" id="PIRSF004553">
    <property type="entry name" value="CHP00095"/>
    <property type="match status" value="1"/>
</dbReference>
<accession>A0A7T0G1H3</accession>